<dbReference type="InterPro" id="IPR005064">
    <property type="entry name" value="BUG"/>
</dbReference>
<evidence type="ECO:0000313" key="4">
    <source>
        <dbReference type="Proteomes" id="UP000321058"/>
    </source>
</evidence>
<dbReference type="SUPFAM" id="SSF53850">
    <property type="entry name" value="Periplasmic binding protein-like II"/>
    <property type="match status" value="1"/>
</dbReference>
<dbReference type="InterPro" id="IPR006311">
    <property type="entry name" value="TAT_signal"/>
</dbReference>
<dbReference type="InterPro" id="IPR042100">
    <property type="entry name" value="Bug_dom1"/>
</dbReference>
<feature type="signal peptide" evidence="2">
    <location>
        <begin position="1"/>
        <end position="26"/>
    </location>
</feature>
<dbReference type="Pfam" id="PF03401">
    <property type="entry name" value="TctC"/>
    <property type="match status" value="1"/>
</dbReference>
<evidence type="ECO:0000256" key="1">
    <source>
        <dbReference type="ARBA" id="ARBA00006987"/>
    </source>
</evidence>
<proteinExistence type="inferred from homology"/>
<dbReference type="PANTHER" id="PTHR42928">
    <property type="entry name" value="TRICARBOXYLATE-BINDING PROTEIN"/>
    <property type="match status" value="1"/>
</dbReference>
<dbReference type="EMBL" id="BKAJ01000100">
    <property type="protein sequence ID" value="GEP58441.1"/>
    <property type="molecule type" value="Genomic_DNA"/>
</dbReference>
<evidence type="ECO:0000256" key="2">
    <source>
        <dbReference type="SAM" id="SignalP"/>
    </source>
</evidence>
<keyword evidence="4" id="KW-1185">Reference proteome</keyword>
<dbReference type="RefSeq" id="WP_246158872.1">
    <property type="nucleotide sequence ID" value="NZ_BKAJ01000100.1"/>
</dbReference>
<evidence type="ECO:0000313" key="3">
    <source>
        <dbReference type="EMBL" id="GEP58441.1"/>
    </source>
</evidence>
<dbReference type="Proteomes" id="UP000321058">
    <property type="component" value="Unassembled WGS sequence"/>
</dbReference>
<name>A0A512NHK4_9HYPH</name>
<organism evidence="3 4">
    <name type="scientific">Reyranella soli</name>
    <dbReference type="NCBI Taxonomy" id="1230389"/>
    <lineage>
        <taxon>Bacteria</taxon>
        <taxon>Pseudomonadati</taxon>
        <taxon>Pseudomonadota</taxon>
        <taxon>Alphaproteobacteria</taxon>
        <taxon>Hyphomicrobiales</taxon>
        <taxon>Reyranellaceae</taxon>
        <taxon>Reyranella</taxon>
    </lineage>
</organism>
<accession>A0A512NHK4</accession>
<feature type="chain" id="PRO_5022097263" evidence="2">
    <location>
        <begin position="27"/>
        <end position="324"/>
    </location>
</feature>
<dbReference type="PROSITE" id="PS51318">
    <property type="entry name" value="TAT"/>
    <property type="match status" value="1"/>
</dbReference>
<keyword evidence="2" id="KW-0732">Signal</keyword>
<comment type="caution">
    <text evidence="3">The sequence shown here is derived from an EMBL/GenBank/DDBJ whole genome shotgun (WGS) entry which is preliminary data.</text>
</comment>
<sequence>MKLRRRQFQQLAAGALALPAVPQAHAQAYPAQPVRLMVGFAAGQAIDILARMIGQSLAEQFSQQVIVENKPGAGGNIAAEQVAHATADGYTLLVIGANNPINSTLYDKLGFDLLRDFAPVAGIYRVFQVMVVNATFPAKTVPEFIAYAKANPGKINFGSAGTGSVAHVTGEWFKMTAGVSMQHVPYRGAPLALADLMSGQVQVMFDNLPSSIEHIRAGRLRALAVSTPAPLELLPGIPTLGEFLVGFETSAFAGLGAPAGMPREIIDKLNKGVTAALADPKIKARILDLGGVPMPMTPAEFGRFLANETEKWAKVIRAADIKPG</sequence>
<reference evidence="3 4" key="1">
    <citation type="submission" date="2019-07" db="EMBL/GenBank/DDBJ databases">
        <title>Whole genome shotgun sequence of Reyranella soli NBRC 108950.</title>
        <authorList>
            <person name="Hosoyama A."/>
            <person name="Uohara A."/>
            <person name="Ohji S."/>
            <person name="Ichikawa N."/>
        </authorList>
    </citation>
    <scope>NUCLEOTIDE SEQUENCE [LARGE SCALE GENOMIC DNA]</scope>
    <source>
        <strain evidence="3 4">NBRC 108950</strain>
    </source>
</reference>
<gene>
    <name evidence="3" type="ORF">RSO01_56070</name>
</gene>
<dbReference type="AlphaFoldDB" id="A0A512NHK4"/>
<dbReference type="CDD" id="cd13578">
    <property type="entry name" value="PBP2_Bug27"/>
    <property type="match status" value="1"/>
</dbReference>
<dbReference type="PANTHER" id="PTHR42928:SF5">
    <property type="entry name" value="BLR1237 PROTEIN"/>
    <property type="match status" value="1"/>
</dbReference>
<comment type="similarity">
    <text evidence="1">Belongs to the UPF0065 (bug) family.</text>
</comment>
<protein>
    <submittedName>
        <fullName evidence="3">MFS transporter</fullName>
    </submittedName>
</protein>
<dbReference type="PIRSF" id="PIRSF017082">
    <property type="entry name" value="YflP"/>
    <property type="match status" value="1"/>
</dbReference>
<dbReference type="Gene3D" id="3.40.190.150">
    <property type="entry name" value="Bordetella uptake gene, domain 1"/>
    <property type="match status" value="1"/>
</dbReference>
<dbReference type="Gene3D" id="3.40.190.10">
    <property type="entry name" value="Periplasmic binding protein-like II"/>
    <property type="match status" value="1"/>
</dbReference>